<comment type="caution">
    <text evidence="2">The sequence shown here is derived from an EMBL/GenBank/DDBJ whole genome shotgun (WGS) entry which is preliminary data.</text>
</comment>
<sequence length="132" mass="14611">MRVTVLCPNARRCYVEVTPEKLLRQVLEEACLKSGFDVDSHQLVNQKRSMDLSLPFRLSGLPNNATLEMIPATNTDTTGVATVALQILDSSRLSSRSSSLWYLANFPTGDRLESSAFRKTKAPKRVVVSAEP</sequence>
<dbReference type="EMBL" id="JAHQIW010000413">
    <property type="protein sequence ID" value="KAJ1347973.1"/>
    <property type="molecule type" value="Genomic_DNA"/>
</dbReference>
<keyword evidence="3" id="KW-1185">Reference proteome</keyword>
<dbReference type="CDD" id="cd16105">
    <property type="entry name" value="Ubl_ASPSCR1_like"/>
    <property type="match status" value="1"/>
</dbReference>
<dbReference type="GO" id="GO:0012506">
    <property type="term" value="C:vesicle membrane"/>
    <property type="evidence" value="ECO:0007669"/>
    <property type="project" value="TreeGrafter"/>
</dbReference>
<dbReference type="Gene3D" id="3.10.20.90">
    <property type="entry name" value="Phosphatidylinositol 3-kinase Catalytic Subunit, Chain A, domain 1"/>
    <property type="match status" value="1"/>
</dbReference>
<dbReference type="AlphaFoldDB" id="A0AAD5M0X8"/>
<dbReference type="SUPFAM" id="SSF54236">
    <property type="entry name" value="Ubiquitin-like"/>
    <property type="match status" value="1"/>
</dbReference>
<gene>
    <name evidence="2" type="ORF">KIN20_003175</name>
</gene>
<feature type="domain" description="TUG ubiquitin-like" evidence="1">
    <location>
        <begin position="7"/>
        <end position="69"/>
    </location>
</feature>
<dbReference type="GO" id="GO:0006886">
    <property type="term" value="P:intracellular protein transport"/>
    <property type="evidence" value="ECO:0007669"/>
    <property type="project" value="TreeGrafter"/>
</dbReference>
<evidence type="ECO:0000259" key="1">
    <source>
        <dbReference type="Pfam" id="PF11470"/>
    </source>
</evidence>
<evidence type="ECO:0000313" key="2">
    <source>
        <dbReference type="EMBL" id="KAJ1347973.1"/>
    </source>
</evidence>
<protein>
    <recommendedName>
        <fullName evidence="1">TUG ubiquitin-like domain-containing protein</fullName>
    </recommendedName>
</protein>
<accession>A0AAD5M0X8</accession>
<dbReference type="GO" id="GO:0042593">
    <property type="term" value="P:glucose homeostasis"/>
    <property type="evidence" value="ECO:0007669"/>
    <property type="project" value="TreeGrafter"/>
</dbReference>
<dbReference type="Proteomes" id="UP001196413">
    <property type="component" value="Unassembled WGS sequence"/>
</dbReference>
<dbReference type="PANTHER" id="PTHR46467">
    <property type="entry name" value="TETHER CONTAINING UBX DOMAIN FOR GLUT4"/>
    <property type="match status" value="1"/>
</dbReference>
<evidence type="ECO:0000313" key="3">
    <source>
        <dbReference type="Proteomes" id="UP001196413"/>
    </source>
</evidence>
<organism evidence="2 3">
    <name type="scientific">Parelaphostrongylus tenuis</name>
    <name type="common">Meningeal worm</name>
    <dbReference type="NCBI Taxonomy" id="148309"/>
    <lineage>
        <taxon>Eukaryota</taxon>
        <taxon>Metazoa</taxon>
        <taxon>Ecdysozoa</taxon>
        <taxon>Nematoda</taxon>
        <taxon>Chromadorea</taxon>
        <taxon>Rhabditida</taxon>
        <taxon>Rhabditina</taxon>
        <taxon>Rhabditomorpha</taxon>
        <taxon>Strongyloidea</taxon>
        <taxon>Metastrongylidae</taxon>
        <taxon>Parelaphostrongylus</taxon>
    </lineage>
</organism>
<dbReference type="GO" id="GO:0005737">
    <property type="term" value="C:cytoplasm"/>
    <property type="evidence" value="ECO:0007669"/>
    <property type="project" value="TreeGrafter"/>
</dbReference>
<dbReference type="InterPro" id="IPR021569">
    <property type="entry name" value="TUG-UBL1"/>
</dbReference>
<name>A0AAD5M0X8_PARTN</name>
<reference evidence="2" key="1">
    <citation type="submission" date="2021-06" db="EMBL/GenBank/DDBJ databases">
        <title>Parelaphostrongylus tenuis whole genome reference sequence.</title>
        <authorList>
            <person name="Garwood T.J."/>
            <person name="Larsen P.A."/>
            <person name="Fountain-Jones N.M."/>
            <person name="Garbe J.R."/>
            <person name="Macchietto M.G."/>
            <person name="Kania S.A."/>
            <person name="Gerhold R.W."/>
            <person name="Richards J.E."/>
            <person name="Wolf T.M."/>
        </authorList>
    </citation>
    <scope>NUCLEOTIDE SEQUENCE</scope>
    <source>
        <strain evidence="2">MNPRO001-30</strain>
        <tissue evidence="2">Meninges</tissue>
    </source>
</reference>
<dbReference type="PANTHER" id="PTHR46467:SF1">
    <property type="entry name" value="TETHER CONTAINING UBX DOMAIN FOR GLUT4"/>
    <property type="match status" value="1"/>
</dbReference>
<dbReference type="GO" id="GO:0005634">
    <property type="term" value="C:nucleus"/>
    <property type="evidence" value="ECO:0007669"/>
    <property type="project" value="TreeGrafter"/>
</dbReference>
<dbReference type="Pfam" id="PF11470">
    <property type="entry name" value="TUG-UBL1"/>
    <property type="match status" value="1"/>
</dbReference>
<proteinExistence type="predicted"/>
<dbReference type="InterPro" id="IPR029071">
    <property type="entry name" value="Ubiquitin-like_domsf"/>
</dbReference>